<gene>
    <name evidence="8 9" type="primary">purK</name>
    <name evidence="11" type="ORF">ABM34_03330</name>
</gene>
<feature type="binding site" evidence="8">
    <location>
        <position position="147"/>
    </location>
    <ligand>
        <name>ATP</name>
        <dbReference type="ChEBI" id="CHEBI:30616"/>
    </ligand>
</feature>
<dbReference type="GO" id="GO:0034028">
    <property type="term" value="F:5-(carboxyamino)imidazole ribonucleotide synthase activity"/>
    <property type="evidence" value="ECO:0007669"/>
    <property type="project" value="UniProtKB-UniRule"/>
</dbReference>
<dbReference type="InterPro" id="IPR011054">
    <property type="entry name" value="Rudment_hybrid_motif"/>
</dbReference>
<evidence type="ECO:0000256" key="2">
    <source>
        <dbReference type="ARBA" id="ARBA00001946"/>
    </source>
</evidence>
<dbReference type="PANTHER" id="PTHR11609:SF5">
    <property type="entry name" value="PHOSPHORIBOSYLAMINOIMIDAZOLE CARBOXYLASE"/>
    <property type="match status" value="1"/>
</dbReference>
<dbReference type="InterPro" id="IPR016185">
    <property type="entry name" value="PreATP-grasp_dom_sf"/>
</dbReference>
<dbReference type="STRING" id="1007676.ABM34_03330"/>
<comment type="pathway">
    <text evidence="8 9">Purine metabolism; IMP biosynthesis via de novo pathway; 5-amino-1-(5-phospho-D-ribosyl)imidazole-4-carboxylate from 5-amino-1-(5-phospho-D-ribosyl)imidazole (N5-CAIR route): step 1/2.</text>
</comment>
<evidence type="ECO:0000256" key="8">
    <source>
        <dbReference type="HAMAP-Rule" id="MF_01928"/>
    </source>
</evidence>
<evidence type="ECO:0000256" key="6">
    <source>
        <dbReference type="ARBA" id="ARBA00022840"/>
    </source>
</evidence>
<dbReference type="NCBIfam" id="NF004676">
    <property type="entry name" value="PRK06019.1-2"/>
    <property type="match status" value="1"/>
</dbReference>
<dbReference type="InterPro" id="IPR040686">
    <property type="entry name" value="PurK_C"/>
</dbReference>
<evidence type="ECO:0000256" key="9">
    <source>
        <dbReference type="RuleBase" id="RU361200"/>
    </source>
</evidence>
<dbReference type="SUPFAM" id="SSF56059">
    <property type="entry name" value="Glutathione synthetase ATP-binding domain-like"/>
    <property type="match status" value="1"/>
</dbReference>
<feature type="binding site" evidence="8">
    <location>
        <position position="214"/>
    </location>
    <ligand>
        <name>ATP</name>
        <dbReference type="ChEBI" id="CHEBI:30616"/>
    </ligand>
</feature>
<dbReference type="Gene3D" id="3.30.1490.20">
    <property type="entry name" value="ATP-grasp fold, A domain"/>
    <property type="match status" value="1"/>
</dbReference>
<dbReference type="PANTHER" id="PTHR11609">
    <property type="entry name" value="PURINE BIOSYNTHESIS PROTEIN 6/7, PUR6/7"/>
    <property type="match status" value="1"/>
</dbReference>
<keyword evidence="6 8" id="KW-0067">ATP-binding</keyword>
<sequence>MDKIHFPGETIGIIGGGQLGQMMAQSAKEKGFKVIVLDPTSNSPAGQVSDEQIIADYGDLGAILKLAKDCDLITYEFENVDAETIGKAKYYCDIPQGTKALIVTQNRIREKTFLAENDFPVANHAIVHSVKDLETAIDKVGYPSILKTVEGGYDGKGQMILNSNSFDEDDAEELLSYGPCILEEKIDLWKEVSVVISANVNGEHSVFPVIENEHRDNILHTSSCPADIRPETDAECISIARKIASDLELVGTMCIEFFISKDHQVFVNEIAPRPHNSGHLTIEACNVSQFDTHILGICGWPMPQVVQFKPAIMVNLLGQHLGNAKKQIITHSEWYFHDYGKEEALFNRKMGHITILSDDVKYAKQQIKENSLWDI</sequence>
<dbReference type="InterPro" id="IPR011761">
    <property type="entry name" value="ATP-grasp"/>
</dbReference>
<dbReference type="EC" id="6.3.4.18" evidence="8 9"/>
<feature type="binding site" evidence="8">
    <location>
        <begin position="268"/>
        <end position="269"/>
    </location>
    <ligand>
        <name>ATP</name>
        <dbReference type="ChEBI" id="CHEBI:30616"/>
    </ligand>
</feature>
<dbReference type="GO" id="GO:0005524">
    <property type="term" value="F:ATP binding"/>
    <property type="evidence" value="ECO:0007669"/>
    <property type="project" value="UniProtKB-UniRule"/>
</dbReference>
<dbReference type="SUPFAM" id="SSF51246">
    <property type="entry name" value="Rudiment single hybrid motif"/>
    <property type="match status" value="1"/>
</dbReference>
<keyword evidence="3 8" id="KW-0436">Ligase</keyword>
<comment type="function">
    <text evidence="9">Catalyzes the ATP-dependent conversion of 5-aminoimidazole ribonucleotide (AIR) and HCO(3)- to N5-carboxyaminoimidazole ribonucleotide (N5-CAIR).</text>
</comment>
<evidence type="ECO:0000259" key="10">
    <source>
        <dbReference type="PROSITE" id="PS50975"/>
    </source>
</evidence>
<comment type="cofactor">
    <cofactor evidence="1">
        <name>Mn(2+)</name>
        <dbReference type="ChEBI" id="CHEBI:29035"/>
    </cofactor>
</comment>
<dbReference type="Pfam" id="PF17769">
    <property type="entry name" value="PurK_C"/>
    <property type="match status" value="1"/>
</dbReference>
<name>A0A0H4QI18_9LACO</name>
<dbReference type="HAMAP" id="MF_01928">
    <property type="entry name" value="PurK"/>
    <property type="match status" value="1"/>
</dbReference>
<dbReference type="GO" id="GO:0005829">
    <property type="term" value="C:cytosol"/>
    <property type="evidence" value="ECO:0007669"/>
    <property type="project" value="TreeGrafter"/>
</dbReference>
<evidence type="ECO:0000313" key="11">
    <source>
        <dbReference type="EMBL" id="AKP66686.1"/>
    </source>
</evidence>
<keyword evidence="4 8" id="KW-0547">Nucleotide-binding</keyword>
<feature type="binding site" evidence="8">
    <location>
        <begin position="183"/>
        <end position="186"/>
    </location>
    <ligand>
        <name>ATP</name>
        <dbReference type="ChEBI" id="CHEBI:30616"/>
    </ligand>
</feature>
<dbReference type="RefSeq" id="WP_048703360.1">
    <property type="nucleotide sequence ID" value="NZ_CP012034.1"/>
</dbReference>
<dbReference type="PATRIC" id="fig|1007676.4.peg.688"/>
<keyword evidence="12" id="KW-1185">Reference proteome</keyword>
<evidence type="ECO:0000256" key="3">
    <source>
        <dbReference type="ARBA" id="ARBA00022598"/>
    </source>
</evidence>
<evidence type="ECO:0000256" key="1">
    <source>
        <dbReference type="ARBA" id="ARBA00001936"/>
    </source>
</evidence>
<dbReference type="NCBIfam" id="NF004675">
    <property type="entry name" value="PRK06019.1-1"/>
    <property type="match status" value="1"/>
</dbReference>
<accession>A0A0H4QI18</accession>
<protein>
    <recommendedName>
        <fullName evidence="8 9">N5-carboxyaminoimidazole ribonucleotide synthase</fullName>
        <shortName evidence="8 9">N5-CAIR synthase</shortName>
        <ecNumber evidence="8 9">6.3.4.18</ecNumber>
    </recommendedName>
    <alternativeName>
        <fullName evidence="8 9">5-(carboxyamino)imidazole ribonucleotide synthetase</fullName>
    </alternativeName>
</protein>
<dbReference type="InterPro" id="IPR054350">
    <property type="entry name" value="PurT/PurK_preATP-grasp"/>
</dbReference>
<dbReference type="Gene3D" id="3.40.50.20">
    <property type="match status" value="1"/>
</dbReference>
<comment type="function">
    <text evidence="8">Catalyzes the ATP-dependent conversion of 5-aminoimidazole ribonucleotide (AIR) and HCO(3)(-) to N5-carboxyaminoimidazole ribonucleotide (N5-CAIR).</text>
</comment>
<dbReference type="Pfam" id="PF02222">
    <property type="entry name" value="ATP-grasp"/>
    <property type="match status" value="1"/>
</dbReference>
<dbReference type="InterPro" id="IPR013815">
    <property type="entry name" value="ATP_grasp_subdomain_1"/>
</dbReference>
<dbReference type="FunFam" id="3.40.50.20:FF:000016">
    <property type="entry name" value="N5-carboxyaminoimidazole ribonucleotide synthase"/>
    <property type="match status" value="1"/>
</dbReference>
<dbReference type="UniPathway" id="UPA00074">
    <property type="reaction ID" value="UER00942"/>
</dbReference>
<reference evidence="12" key="1">
    <citation type="submission" date="2015-07" db="EMBL/GenBank/DDBJ databases">
        <title>Lactobacillus ginsenosidimutans/EMML 3141/ whole genome sequencing.</title>
        <authorList>
            <person name="Kim M.K."/>
            <person name="Im W.-T."/>
            <person name="Srinivasan S."/>
            <person name="Lee J.-J."/>
        </authorList>
    </citation>
    <scope>NUCLEOTIDE SEQUENCE [LARGE SCALE GENOMIC DNA]</scope>
    <source>
        <strain evidence="12">EMML 3041</strain>
    </source>
</reference>
<keyword evidence="5 8" id="KW-0658">Purine biosynthesis</keyword>
<dbReference type="SUPFAM" id="SSF52440">
    <property type="entry name" value="PreATP-grasp domain"/>
    <property type="match status" value="1"/>
</dbReference>
<comment type="catalytic activity">
    <reaction evidence="8 9">
        <text>5-amino-1-(5-phospho-beta-D-ribosyl)imidazole + hydrogencarbonate + ATP = 5-carboxyamino-1-(5-phospho-D-ribosyl)imidazole + ADP + phosphate + 2 H(+)</text>
        <dbReference type="Rhea" id="RHEA:19317"/>
        <dbReference type="ChEBI" id="CHEBI:15378"/>
        <dbReference type="ChEBI" id="CHEBI:17544"/>
        <dbReference type="ChEBI" id="CHEBI:30616"/>
        <dbReference type="ChEBI" id="CHEBI:43474"/>
        <dbReference type="ChEBI" id="CHEBI:58730"/>
        <dbReference type="ChEBI" id="CHEBI:137981"/>
        <dbReference type="ChEBI" id="CHEBI:456216"/>
        <dbReference type="EC" id="6.3.4.18"/>
    </reaction>
</comment>
<dbReference type="KEGG" id="lgn:ABM34_03330"/>
<dbReference type="GO" id="GO:0046872">
    <property type="term" value="F:metal ion binding"/>
    <property type="evidence" value="ECO:0007669"/>
    <property type="project" value="InterPro"/>
</dbReference>
<comment type="cofactor">
    <cofactor evidence="2">
        <name>Mg(2+)</name>
        <dbReference type="ChEBI" id="CHEBI:18420"/>
    </cofactor>
</comment>
<dbReference type="InterPro" id="IPR003135">
    <property type="entry name" value="ATP-grasp_carboxylate-amine"/>
</dbReference>
<evidence type="ECO:0000313" key="12">
    <source>
        <dbReference type="Proteomes" id="UP000036106"/>
    </source>
</evidence>
<feature type="domain" description="ATP-grasp" evidence="10">
    <location>
        <begin position="111"/>
        <end position="298"/>
    </location>
</feature>
<dbReference type="OrthoDB" id="9804625at2"/>
<dbReference type="Pfam" id="PF22660">
    <property type="entry name" value="RS_preATP-grasp-like"/>
    <property type="match status" value="1"/>
</dbReference>
<dbReference type="Proteomes" id="UP000036106">
    <property type="component" value="Chromosome"/>
</dbReference>
<keyword evidence="7" id="KW-0464">Manganese</keyword>
<dbReference type="InterPro" id="IPR005875">
    <property type="entry name" value="PurK"/>
</dbReference>
<feature type="binding site" evidence="8">
    <location>
        <begin position="152"/>
        <end position="158"/>
    </location>
    <ligand>
        <name>ATP</name>
        <dbReference type="ChEBI" id="CHEBI:30616"/>
    </ligand>
</feature>
<dbReference type="EMBL" id="CP012034">
    <property type="protein sequence ID" value="AKP66686.1"/>
    <property type="molecule type" value="Genomic_DNA"/>
</dbReference>
<organism evidence="11 12">
    <name type="scientific">Companilactobacillus ginsenosidimutans</name>
    <dbReference type="NCBI Taxonomy" id="1007676"/>
    <lineage>
        <taxon>Bacteria</taxon>
        <taxon>Bacillati</taxon>
        <taxon>Bacillota</taxon>
        <taxon>Bacilli</taxon>
        <taxon>Lactobacillales</taxon>
        <taxon>Lactobacillaceae</taxon>
        <taxon>Companilactobacillus</taxon>
    </lineage>
</organism>
<feature type="binding site" evidence="8">
    <location>
        <position position="191"/>
    </location>
    <ligand>
        <name>ATP</name>
        <dbReference type="ChEBI" id="CHEBI:30616"/>
    </ligand>
</feature>
<evidence type="ECO:0000256" key="4">
    <source>
        <dbReference type="ARBA" id="ARBA00022741"/>
    </source>
</evidence>
<dbReference type="GO" id="GO:0006189">
    <property type="term" value="P:'de novo' IMP biosynthetic process"/>
    <property type="evidence" value="ECO:0007669"/>
    <property type="project" value="UniProtKB-UniRule"/>
</dbReference>
<evidence type="ECO:0000256" key="7">
    <source>
        <dbReference type="ARBA" id="ARBA00023211"/>
    </source>
</evidence>
<proteinExistence type="inferred from homology"/>
<dbReference type="Gene3D" id="3.30.470.20">
    <property type="entry name" value="ATP-grasp fold, B domain"/>
    <property type="match status" value="1"/>
</dbReference>
<dbReference type="NCBIfam" id="TIGR01161">
    <property type="entry name" value="purK"/>
    <property type="match status" value="1"/>
</dbReference>
<evidence type="ECO:0000256" key="5">
    <source>
        <dbReference type="ARBA" id="ARBA00022755"/>
    </source>
</evidence>
<dbReference type="PROSITE" id="PS50975">
    <property type="entry name" value="ATP_GRASP"/>
    <property type="match status" value="1"/>
</dbReference>
<feature type="binding site" evidence="8">
    <location>
        <position position="107"/>
    </location>
    <ligand>
        <name>ATP</name>
        <dbReference type="ChEBI" id="CHEBI:30616"/>
    </ligand>
</feature>
<dbReference type="NCBIfam" id="NF004679">
    <property type="entry name" value="PRK06019.1-5"/>
    <property type="match status" value="1"/>
</dbReference>
<comment type="similarity">
    <text evidence="8 9">Belongs to the PurK/PurT family.</text>
</comment>
<dbReference type="AlphaFoldDB" id="A0A0H4QI18"/>
<dbReference type="GO" id="GO:0004638">
    <property type="term" value="F:phosphoribosylaminoimidazole carboxylase activity"/>
    <property type="evidence" value="ECO:0007669"/>
    <property type="project" value="InterPro"/>
</dbReference>
<comment type="subunit">
    <text evidence="8 9">Homodimer.</text>
</comment>